<evidence type="ECO:0000259" key="5">
    <source>
        <dbReference type="PROSITE" id="PS50043"/>
    </source>
</evidence>
<keyword evidence="4" id="KW-1133">Transmembrane helix</keyword>
<keyword evidence="4" id="KW-0812">Transmembrane</keyword>
<comment type="caution">
    <text evidence="6">The sequence shown here is derived from an EMBL/GenBank/DDBJ whole genome shotgun (WGS) entry which is preliminary data.</text>
</comment>
<feature type="domain" description="HTH luxR-type" evidence="5">
    <location>
        <begin position="402"/>
        <end position="467"/>
    </location>
</feature>
<dbReference type="PANTHER" id="PTHR44688">
    <property type="entry name" value="DNA-BINDING TRANSCRIPTIONAL ACTIVATOR DEVR_DOSR"/>
    <property type="match status" value="1"/>
</dbReference>
<sequence>MGKALTLHVSLWTGFGLLLALSVLLMWSPQTLALEPDAINSLSRADYTLRSCTLPLAILGFTAYANGKRIRAAFTTAMILFAGGFLSFFFYAIGIIEETAAWEAFSVLFPIGGGGLFVCYFLAFANLPREHVAIVTLAASAFPSVIVLPISILLTGYAIIALLGISFIAFAALSIRLSTHGAFSASTAKSERTGQLKPSTALTMAKPLICIVLCTLVVGMLRTQSFGSTHFETLANNVTCLTMPLSVLVLIPFVRLMESSAFIIKIYDVLLPTTALLYLLLPLASEAFSAALFTAVMLIFFCISPLMIIMCVWFSSEYSLPRTQVYGVFSALFYASSATGSIIGSSIQSENGAYDTVQLLTIALVAIWILAMAAYAFGENRNQQKSISQTDVIGSLGAKLEYLQKSYGISERELEVVELMVKGRSATFIGETLFISKSTVQSHCKAVYKKLGIHSKQELISMVEEAGALQSDASNSLT</sequence>
<dbReference type="InterPro" id="IPR016032">
    <property type="entry name" value="Sig_transdc_resp-reg_C-effctor"/>
</dbReference>
<feature type="transmembrane region" description="Helical" evidence="4">
    <location>
        <begin position="200"/>
        <end position="222"/>
    </location>
</feature>
<feature type="transmembrane region" description="Helical" evidence="4">
    <location>
        <begin position="132"/>
        <end position="152"/>
    </location>
</feature>
<feature type="transmembrane region" description="Helical" evidence="4">
    <location>
        <begin position="158"/>
        <end position="179"/>
    </location>
</feature>
<keyword evidence="1" id="KW-0805">Transcription regulation</keyword>
<feature type="transmembrane region" description="Helical" evidence="4">
    <location>
        <begin position="7"/>
        <end position="27"/>
    </location>
</feature>
<feature type="transmembrane region" description="Helical" evidence="4">
    <location>
        <begin position="266"/>
        <end position="284"/>
    </location>
</feature>
<feature type="transmembrane region" description="Helical" evidence="4">
    <location>
        <begin position="359"/>
        <end position="378"/>
    </location>
</feature>
<dbReference type="SMART" id="SM00421">
    <property type="entry name" value="HTH_LUXR"/>
    <property type="match status" value="1"/>
</dbReference>
<feature type="transmembrane region" description="Helical" evidence="4">
    <location>
        <begin position="290"/>
        <end position="314"/>
    </location>
</feature>
<evidence type="ECO:0000256" key="2">
    <source>
        <dbReference type="ARBA" id="ARBA00023125"/>
    </source>
</evidence>
<keyword evidence="3" id="KW-0804">Transcription</keyword>
<dbReference type="Pfam" id="PF00196">
    <property type="entry name" value="GerE"/>
    <property type="match status" value="1"/>
</dbReference>
<dbReference type="EMBL" id="JBBNOP010000013">
    <property type="protein sequence ID" value="MEQ3363875.1"/>
    <property type="molecule type" value="Genomic_DNA"/>
</dbReference>
<dbReference type="PRINTS" id="PR00038">
    <property type="entry name" value="HTHLUXR"/>
</dbReference>
<feature type="transmembrane region" description="Helical" evidence="4">
    <location>
        <begin position="72"/>
        <end position="93"/>
    </location>
</feature>
<feature type="transmembrane region" description="Helical" evidence="4">
    <location>
        <begin position="47"/>
        <end position="65"/>
    </location>
</feature>
<evidence type="ECO:0000256" key="3">
    <source>
        <dbReference type="ARBA" id="ARBA00023163"/>
    </source>
</evidence>
<reference evidence="6 7" key="1">
    <citation type="submission" date="2024-04" db="EMBL/GenBank/DDBJ databases">
        <title>Human intestinal bacterial collection.</title>
        <authorList>
            <person name="Pauvert C."/>
            <person name="Hitch T.C.A."/>
            <person name="Clavel T."/>
        </authorList>
    </citation>
    <scope>NUCLEOTIDE SEQUENCE [LARGE SCALE GENOMIC DNA]</scope>
    <source>
        <strain evidence="6 7">CLA-KB-H42</strain>
    </source>
</reference>
<feature type="transmembrane region" description="Helical" evidence="4">
    <location>
        <begin position="234"/>
        <end position="254"/>
    </location>
</feature>
<evidence type="ECO:0000313" key="6">
    <source>
        <dbReference type="EMBL" id="MEQ3363875.1"/>
    </source>
</evidence>
<organism evidence="6 7">
    <name type="scientific">Raoultibacter massiliensis</name>
    <dbReference type="NCBI Taxonomy" id="1852371"/>
    <lineage>
        <taxon>Bacteria</taxon>
        <taxon>Bacillati</taxon>
        <taxon>Actinomycetota</taxon>
        <taxon>Coriobacteriia</taxon>
        <taxon>Eggerthellales</taxon>
        <taxon>Eggerthellaceae</taxon>
        <taxon>Raoultibacter</taxon>
    </lineage>
</organism>
<gene>
    <name evidence="6" type="ORF">AAA083_12895</name>
</gene>
<name>A0ABV1JGB8_9ACTN</name>
<evidence type="ECO:0000256" key="4">
    <source>
        <dbReference type="SAM" id="Phobius"/>
    </source>
</evidence>
<dbReference type="InterPro" id="IPR000792">
    <property type="entry name" value="Tscrpt_reg_LuxR_C"/>
</dbReference>
<dbReference type="RefSeq" id="WP_349227810.1">
    <property type="nucleotide sequence ID" value="NZ_JBBNOP010000013.1"/>
</dbReference>
<dbReference type="CDD" id="cd06170">
    <property type="entry name" value="LuxR_C_like"/>
    <property type="match status" value="1"/>
</dbReference>
<feature type="transmembrane region" description="Helical" evidence="4">
    <location>
        <begin position="326"/>
        <end position="347"/>
    </location>
</feature>
<accession>A0ABV1JGB8</accession>
<dbReference type="PROSITE" id="PS50043">
    <property type="entry name" value="HTH_LUXR_2"/>
    <property type="match status" value="1"/>
</dbReference>
<keyword evidence="2" id="KW-0238">DNA-binding</keyword>
<evidence type="ECO:0000313" key="7">
    <source>
        <dbReference type="Proteomes" id="UP001487305"/>
    </source>
</evidence>
<protein>
    <submittedName>
        <fullName evidence="6">LuxR C-terminal-related transcriptional regulator</fullName>
    </submittedName>
</protein>
<dbReference type="PANTHER" id="PTHR44688:SF16">
    <property type="entry name" value="DNA-BINDING TRANSCRIPTIONAL ACTIVATOR DEVR_DOSR"/>
    <property type="match status" value="1"/>
</dbReference>
<dbReference type="InterPro" id="IPR036388">
    <property type="entry name" value="WH-like_DNA-bd_sf"/>
</dbReference>
<keyword evidence="4" id="KW-0472">Membrane</keyword>
<dbReference type="Gene3D" id="1.10.10.10">
    <property type="entry name" value="Winged helix-like DNA-binding domain superfamily/Winged helix DNA-binding domain"/>
    <property type="match status" value="1"/>
</dbReference>
<feature type="transmembrane region" description="Helical" evidence="4">
    <location>
        <begin position="105"/>
        <end position="125"/>
    </location>
</feature>
<dbReference type="Proteomes" id="UP001487305">
    <property type="component" value="Unassembled WGS sequence"/>
</dbReference>
<dbReference type="SUPFAM" id="SSF46894">
    <property type="entry name" value="C-terminal effector domain of the bipartite response regulators"/>
    <property type="match status" value="1"/>
</dbReference>
<evidence type="ECO:0000256" key="1">
    <source>
        <dbReference type="ARBA" id="ARBA00023015"/>
    </source>
</evidence>
<dbReference type="PROSITE" id="PS00622">
    <property type="entry name" value="HTH_LUXR_1"/>
    <property type="match status" value="1"/>
</dbReference>
<proteinExistence type="predicted"/>
<keyword evidence="7" id="KW-1185">Reference proteome</keyword>